<dbReference type="Gene3D" id="3.90.226.10">
    <property type="entry name" value="2-enoyl-CoA Hydratase, Chain A, domain 1"/>
    <property type="match status" value="1"/>
</dbReference>
<dbReference type="SUPFAM" id="SSF52096">
    <property type="entry name" value="ClpP/crotonase"/>
    <property type="match status" value="1"/>
</dbReference>
<name>A0ABW7GL24_9BURK</name>
<dbReference type="Gene3D" id="3.30.750.44">
    <property type="match status" value="1"/>
</dbReference>
<organism evidence="3 4">
    <name type="scientific">Pelomonas lactea</name>
    <dbReference type="NCBI Taxonomy" id="3299030"/>
    <lineage>
        <taxon>Bacteria</taxon>
        <taxon>Pseudomonadati</taxon>
        <taxon>Pseudomonadota</taxon>
        <taxon>Betaproteobacteria</taxon>
        <taxon>Burkholderiales</taxon>
        <taxon>Sphaerotilaceae</taxon>
        <taxon>Roseateles</taxon>
    </lineage>
</organism>
<protein>
    <submittedName>
        <fullName evidence="3">S41 family peptidase</fullName>
    </submittedName>
</protein>
<reference evidence="3 4" key="1">
    <citation type="submission" date="2024-08" db="EMBL/GenBank/DDBJ databases">
        <authorList>
            <person name="Lu H."/>
        </authorList>
    </citation>
    <scope>NUCLEOTIDE SEQUENCE [LARGE SCALE GENOMIC DNA]</scope>
    <source>
        <strain evidence="3 4">DXS20W</strain>
    </source>
</reference>
<evidence type="ECO:0000256" key="1">
    <source>
        <dbReference type="SAM" id="SignalP"/>
    </source>
</evidence>
<dbReference type="PANTHER" id="PTHR32060:SF30">
    <property type="entry name" value="CARBOXY-TERMINAL PROCESSING PROTEASE CTPA"/>
    <property type="match status" value="1"/>
</dbReference>
<feature type="signal peptide" evidence="1">
    <location>
        <begin position="1"/>
        <end position="34"/>
    </location>
</feature>
<keyword evidence="4" id="KW-1185">Reference proteome</keyword>
<dbReference type="PANTHER" id="PTHR32060">
    <property type="entry name" value="TAIL-SPECIFIC PROTEASE"/>
    <property type="match status" value="1"/>
</dbReference>
<keyword evidence="1" id="KW-0732">Signal</keyword>
<comment type="caution">
    <text evidence="3">The sequence shown here is derived from an EMBL/GenBank/DDBJ whole genome shotgun (WGS) entry which is preliminary data.</text>
</comment>
<dbReference type="InterPro" id="IPR029045">
    <property type="entry name" value="ClpP/crotonase-like_dom_sf"/>
</dbReference>
<dbReference type="CDD" id="cd07563">
    <property type="entry name" value="Peptidase_S41_IRBP"/>
    <property type="match status" value="1"/>
</dbReference>
<proteinExistence type="predicted"/>
<sequence>MLTLPTPAAAFATAWPARLRRLACAFAASGLALAQAGTPADQVDADIVALRDRHAAAVRGAQPASAPALQAALTDIDQGLARLDAPLNAALARGHAELRLRRYELLLDKARVLRRLGQPDVALAALDAAVRLSWTPLPRADGQGADPDLAALLADPRAHALRDRLAVGPRLADASPLLSPYTARMSAAERVAALSRLWATARQGFAWFDNAPGLDWDGAYLQAIPRVLAARDTEAVYRELMRFTALLRDAHTNAYPPDALLPRFFARPGLRTGRVEGRTVVLAVTDPALERRGVRVGDLVLSVDGLAVDEHVARHVAPYQSSSTPQDLELRSHGSMLLAGDARRPVRLVLAHADGSRYEVSAPRSGYRARPDAPTESLELRADGVAVLRAGQFESDAAVKLLDARFDEVLKARALVLDLRGNVGGDSDHGLALLSALTDRPVPLAFSQVRDDGPLVQARLGAQAAPRWLDLPAETFQRPLARRFDRPVVMLIDAGTFSAGEDTAVAFKLLQRGRLVGTATAGSTGQPLWFGLPGGGAARICVKRDSYPDGSRFVGVGVQPDLVVAPTLASVRAGQDPVLEAALRELAAAAR</sequence>
<accession>A0ABW7GL24</accession>
<evidence type="ECO:0000259" key="2">
    <source>
        <dbReference type="SMART" id="SM00245"/>
    </source>
</evidence>
<evidence type="ECO:0000313" key="4">
    <source>
        <dbReference type="Proteomes" id="UP001606302"/>
    </source>
</evidence>
<dbReference type="EMBL" id="JBIGHX010000004">
    <property type="protein sequence ID" value="MFG6462631.1"/>
    <property type="molecule type" value="Genomic_DNA"/>
</dbReference>
<evidence type="ECO:0000313" key="3">
    <source>
        <dbReference type="EMBL" id="MFG6462631.1"/>
    </source>
</evidence>
<dbReference type="Proteomes" id="UP001606302">
    <property type="component" value="Unassembled WGS sequence"/>
</dbReference>
<gene>
    <name evidence="3" type="ORF">ACG04Q_13715</name>
</gene>
<feature type="chain" id="PRO_5046088197" evidence="1">
    <location>
        <begin position="35"/>
        <end position="591"/>
    </location>
</feature>
<dbReference type="InterPro" id="IPR005151">
    <property type="entry name" value="Tail-specific_protease"/>
</dbReference>
<dbReference type="RefSeq" id="WP_394511499.1">
    <property type="nucleotide sequence ID" value="NZ_JBIGHX010000004.1"/>
</dbReference>
<dbReference type="SMART" id="SM00245">
    <property type="entry name" value="TSPc"/>
    <property type="match status" value="1"/>
</dbReference>
<dbReference type="Pfam" id="PF03572">
    <property type="entry name" value="Peptidase_S41"/>
    <property type="match status" value="1"/>
</dbReference>
<feature type="domain" description="Tail specific protease" evidence="2">
    <location>
        <begin position="323"/>
        <end position="565"/>
    </location>
</feature>